<evidence type="ECO:0000313" key="2">
    <source>
        <dbReference type="Proteomes" id="UP000502248"/>
    </source>
</evidence>
<dbReference type="AlphaFoldDB" id="A0A7Z2VGM3"/>
<evidence type="ECO:0000313" key="1">
    <source>
        <dbReference type="EMBL" id="QJD82692.1"/>
    </source>
</evidence>
<dbReference type="Gene3D" id="3.90.1720.10">
    <property type="entry name" value="endopeptidase domain like (from Nostoc punctiforme)"/>
    <property type="match status" value="1"/>
</dbReference>
<dbReference type="Proteomes" id="UP000502248">
    <property type="component" value="Chromosome"/>
</dbReference>
<organism evidence="1 2">
    <name type="scientific">Cohnella herbarum</name>
    <dbReference type="NCBI Taxonomy" id="2728023"/>
    <lineage>
        <taxon>Bacteria</taxon>
        <taxon>Bacillati</taxon>
        <taxon>Bacillota</taxon>
        <taxon>Bacilli</taxon>
        <taxon>Bacillales</taxon>
        <taxon>Paenibacillaceae</taxon>
        <taxon>Cohnella</taxon>
    </lineage>
</organism>
<reference evidence="1 2" key="1">
    <citation type="submission" date="2020-04" db="EMBL/GenBank/DDBJ databases">
        <title>Genome sequencing of novel species.</title>
        <authorList>
            <person name="Heo J."/>
            <person name="Kim S.-J."/>
            <person name="Kim J.-S."/>
            <person name="Hong S.-B."/>
            <person name="Kwon S.-W."/>
        </authorList>
    </citation>
    <scope>NUCLEOTIDE SEQUENCE [LARGE SCALE GENOMIC DNA]</scope>
    <source>
        <strain evidence="1 2">MFER-1</strain>
    </source>
</reference>
<dbReference type="EMBL" id="CP051680">
    <property type="protein sequence ID" value="QJD82692.1"/>
    <property type="molecule type" value="Genomic_DNA"/>
</dbReference>
<proteinExistence type="predicted"/>
<name>A0A7Z2VGM3_9BACL</name>
<gene>
    <name evidence="1" type="ORF">HH215_05505</name>
</gene>
<evidence type="ECO:0008006" key="3">
    <source>
        <dbReference type="Google" id="ProtNLM"/>
    </source>
</evidence>
<dbReference type="InterPro" id="IPR038765">
    <property type="entry name" value="Papain-like_cys_pep_sf"/>
</dbReference>
<keyword evidence="2" id="KW-1185">Reference proteome</keyword>
<dbReference type="KEGG" id="cheb:HH215_05505"/>
<protein>
    <recommendedName>
        <fullName evidence="3">Permuted papain-like amidase YaeF/Yiix C92 family enzyme</fullName>
    </recommendedName>
</protein>
<dbReference type="SUPFAM" id="SSF54001">
    <property type="entry name" value="Cysteine proteinases"/>
    <property type="match status" value="1"/>
</dbReference>
<dbReference type="RefSeq" id="WP_169278988.1">
    <property type="nucleotide sequence ID" value="NZ_CP051680.1"/>
</dbReference>
<sequence length="186" mass="21761">MKEEDIYIVLTGTGTLFSQTIKWFTKAPLNHASLSFDQDLKEVYSFGRKKVNNPFLSGFIQENFQAPFLHQAHCAVYRCKVGSHNYERMYQFVTEMRKNRERYKYHLLGLIGVLINKRIPRQDAYFCSHFVASVLEQSSFRPLNKPAHFVTPEDFANTLSSNEIYRGTVSGYFNQFHNERQRVLTA</sequence>
<accession>A0A7Z2VGM3</accession>